<dbReference type="GO" id="GO:0000160">
    <property type="term" value="P:phosphorelay signal transduction system"/>
    <property type="evidence" value="ECO:0007669"/>
    <property type="project" value="InterPro"/>
</dbReference>
<dbReference type="EC" id="2.7.7.65" evidence="1"/>
<dbReference type="GO" id="GO:0043709">
    <property type="term" value="P:cell adhesion involved in single-species biofilm formation"/>
    <property type="evidence" value="ECO:0007669"/>
    <property type="project" value="TreeGrafter"/>
</dbReference>
<evidence type="ECO:0000313" key="7">
    <source>
        <dbReference type="Proteomes" id="UP000183898"/>
    </source>
</evidence>
<dbReference type="CDD" id="cd17574">
    <property type="entry name" value="REC_OmpR"/>
    <property type="match status" value="1"/>
</dbReference>
<dbReference type="InterPro" id="IPR029787">
    <property type="entry name" value="Nucleotide_cyclase"/>
</dbReference>
<dbReference type="InterPro" id="IPR000160">
    <property type="entry name" value="GGDEF_dom"/>
</dbReference>
<dbReference type="FunFam" id="3.30.70.270:FF:000001">
    <property type="entry name" value="Diguanylate cyclase domain protein"/>
    <property type="match status" value="1"/>
</dbReference>
<dbReference type="Pfam" id="PF00072">
    <property type="entry name" value="Response_reg"/>
    <property type="match status" value="1"/>
</dbReference>
<dbReference type="PROSITE" id="PS50110">
    <property type="entry name" value="RESPONSE_REGULATORY"/>
    <property type="match status" value="1"/>
</dbReference>
<feature type="modified residue" description="4-aspartylphosphate" evidence="3">
    <location>
        <position position="51"/>
    </location>
</feature>
<accession>A0A1H8N3U2</accession>
<proteinExistence type="predicted"/>
<dbReference type="Gene3D" id="3.30.70.270">
    <property type="match status" value="1"/>
</dbReference>
<feature type="domain" description="Response regulatory" evidence="4">
    <location>
        <begin position="2"/>
        <end position="118"/>
    </location>
</feature>
<keyword evidence="3" id="KW-0597">Phosphoprotein</keyword>
<dbReference type="PANTHER" id="PTHR45138">
    <property type="entry name" value="REGULATORY COMPONENTS OF SENSORY TRANSDUCTION SYSTEM"/>
    <property type="match status" value="1"/>
</dbReference>
<dbReference type="EMBL" id="FOCT01000015">
    <property type="protein sequence ID" value="SEO24179.1"/>
    <property type="molecule type" value="Genomic_DNA"/>
</dbReference>
<dbReference type="Pfam" id="PF00990">
    <property type="entry name" value="GGDEF"/>
    <property type="match status" value="1"/>
</dbReference>
<dbReference type="SMART" id="SM00267">
    <property type="entry name" value="GGDEF"/>
    <property type="match status" value="1"/>
</dbReference>
<dbReference type="Proteomes" id="UP000183898">
    <property type="component" value="Unassembled WGS sequence"/>
</dbReference>
<evidence type="ECO:0000256" key="3">
    <source>
        <dbReference type="PROSITE-ProRule" id="PRU00169"/>
    </source>
</evidence>
<dbReference type="RefSeq" id="WP_074748695.1">
    <property type="nucleotide sequence ID" value="NZ_FOCT01000015.1"/>
</dbReference>
<dbReference type="PANTHER" id="PTHR45138:SF9">
    <property type="entry name" value="DIGUANYLATE CYCLASE DGCM-RELATED"/>
    <property type="match status" value="1"/>
</dbReference>
<dbReference type="InterPro" id="IPR011006">
    <property type="entry name" value="CheY-like_superfamily"/>
</dbReference>
<evidence type="ECO:0000256" key="1">
    <source>
        <dbReference type="ARBA" id="ARBA00012528"/>
    </source>
</evidence>
<evidence type="ECO:0000256" key="2">
    <source>
        <dbReference type="ARBA" id="ARBA00034247"/>
    </source>
</evidence>
<protein>
    <recommendedName>
        <fullName evidence="1">diguanylate cyclase</fullName>
        <ecNumber evidence="1">2.7.7.65</ecNumber>
    </recommendedName>
</protein>
<dbReference type="InterPro" id="IPR043128">
    <property type="entry name" value="Rev_trsase/Diguanyl_cyclase"/>
</dbReference>
<sequence>MKVLIAEDDTTSRLLFAATLRKLGHTVTAIEDGRKAWEAWQKDEYPLLISDWMMPDIDGPQLCRMIRSEAGLQYTYIILLTALGSKGSYLEGMDAGADDFITKPFDEEQLVARLRVAERILGLHQKLHIQATRDYLTGVWNRASIMDYLQKELERGARQGICTSVMVADLDHFKRINDTYGHPTGDEILQEAARRMSGVLRGYDRIGRYGGEEFLITASGCDWSQAMALGERICSSISGEPVNSRTGQIVMTVSVGIATGCGQGEDAGALISAADEALYRAKEAGRNRVEMSSRMAESRLKYVDE</sequence>
<feature type="domain" description="GGDEF" evidence="5">
    <location>
        <begin position="161"/>
        <end position="294"/>
    </location>
</feature>
<dbReference type="NCBIfam" id="TIGR00254">
    <property type="entry name" value="GGDEF"/>
    <property type="match status" value="1"/>
</dbReference>
<dbReference type="GO" id="GO:1902201">
    <property type="term" value="P:negative regulation of bacterial-type flagellum-dependent cell motility"/>
    <property type="evidence" value="ECO:0007669"/>
    <property type="project" value="TreeGrafter"/>
</dbReference>
<evidence type="ECO:0000313" key="6">
    <source>
        <dbReference type="EMBL" id="SEO24179.1"/>
    </source>
</evidence>
<reference evidence="6 7" key="1">
    <citation type="submission" date="2016-10" db="EMBL/GenBank/DDBJ databases">
        <authorList>
            <person name="de Groot N.N."/>
        </authorList>
    </citation>
    <scope>NUCLEOTIDE SEQUENCE [LARGE SCALE GENOMIC DNA]</scope>
    <source>
        <strain evidence="6 7">Nl18</strain>
    </source>
</reference>
<dbReference type="SUPFAM" id="SSF55073">
    <property type="entry name" value="Nucleotide cyclase"/>
    <property type="match status" value="1"/>
</dbReference>
<dbReference type="PROSITE" id="PS50887">
    <property type="entry name" value="GGDEF"/>
    <property type="match status" value="1"/>
</dbReference>
<evidence type="ECO:0000259" key="5">
    <source>
        <dbReference type="PROSITE" id="PS50887"/>
    </source>
</evidence>
<dbReference type="GO" id="GO:0052621">
    <property type="term" value="F:diguanylate cyclase activity"/>
    <property type="evidence" value="ECO:0007669"/>
    <property type="project" value="UniProtKB-EC"/>
</dbReference>
<dbReference type="InterPro" id="IPR050469">
    <property type="entry name" value="Diguanylate_Cyclase"/>
</dbReference>
<dbReference type="CDD" id="cd01949">
    <property type="entry name" value="GGDEF"/>
    <property type="match status" value="1"/>
</dbReference>
<dbReference type="InterPro" id="IPR001789">
    <property type="entry name" value="Sig_transdc_resp-reg_receiver"/>
</dbReference>
<dbReference type="SUPFAM" id="SSF52172">
    <property type="entry name" value="CheY-like"/>
    <property type="match status" value="1"/>
</dbReference>
<dbReference type="Gene3D" id="3.40.50.2300">
    <property type="match status" value="1"/>
</dbReference>
<name>A0A1H8N3U2_9PROT</name>
<organism evidence="6 7">
    <name type="scientific">Nitrosospira multiformis</name>
    <dbReference type="NCBI Taxonomy" id="1231"/>
    <lineage>
        <taxon>Bacteria</taxon>
        <taxon>Pseudomonadati</taxon>
        <taxon>Pseudomonadota</taxon>
        <taxon>Betaproteobacteria</taxon>
        <taxon>Nitrosomonadales</taxon>
        <taxon>Nitrosomonadaceae</taxon>
        <taxon>Nitrosospira</taxon>
    </lineage>
</organism>
<dbReference type="SMART" id="SM00448">
    <property type="entry name" value="REC"/>
    <property type="match status" value="1"/>
</dbReference>
<evidence type="ECO:0000259" key="4">
    <source>
        <dbReference type="PROSITE" id="PS50110"/>
    </source>
</evidence>
<dbReference type="GO" id="GO:0005886">
    <property type="term" value="C:plasma membrane"/>
    <property type="evidence" value="ECO:0007669"/>
    <property type="project" value="TreeGrafter"/>
</dbReference>
<gene>
    <name evidence="6" type="ORF">SAMN05216404_11510</name>
</gene>
<dbReference type="AlphaFoldDB" id="A0A1H8N3U2"/>
<comment type="catalytic activity">
    <reaction evidence="2">
        <text>2 GTP = 3',3'-c-di-GMP + 2 diphosphate</text>
        <dbReference type="Rhea" id="RHEA:24898"/>
        <dbReference type="ChEBI" id="CHEBI:33019"/>
        <dbReference type="ChEBI" id="CHEBI:37565"/>
        <dbReference type="ChEBI" id="CHEBI:58805"/>
        <dbReference type="EC" id="2.7.7.65"/>
    </reaction>
</comment>